<feature type="non-terminal residue" evidence="7">
    <location>
        <position position="156"/>
    </location>
</feature>
<evidence type="ECO:0000313" key="7">
    <source>
        <dbReference type="EMBL" id="SVB22611.1"/>
    </source>
</evidence>
<evidence type="ECO:0000256" key="6">
    <source>
        <dbReference type="ARBA" id="ARBA00023316"/>
    </source>
</evidence>
<dbReference type="FunFam" id="3.40.50.1860:FF:000002">
    <property type="entry name" value="Glutamate racemase"/>
    <property type="match status" value="1"/>
</dbReference>
<dbReference type="NCBIfam" id="TIGR00067">
    <property type="entry name" value="glut_race"/>
    <property type="match status" value="1"/>
</dbReference>
<sequence>MRDPSQPIGIFDSGIGGLTVVRQVQQLMPTENIVYLGDTARVPYGTKSTETVNRFACEDAAFLHTQNVKAIVVACNSASASALPALNERFSIPTFGVVVPGAIAALNATRNGRIGVIGTQATLRSRGYDRAIHKLGKNIEIHGQACPLLVPLVEEG</sequence>
<dbReference type="Pfam" id="PF01177">
    <property type="entry name" value="Asp_Glu_race"/>
    <property type="match status" value="1"/>
</dbReference>
<keyword evidence="3" id="KW-0133">Cell shape</keyword>
<dbReference type="PANTHER" id="PTHR21198">
    <property type="entry name" value="GLUTAMATE RACEMASE"/>
    <property type="match status" value="1"/>
</dbReference>
<dbReference type="InterPro" id="IPR001920">
    <property type="entry name" value="Asp/Glu_race"/>
</dbReference>
<reference evidence="7" key="1">
    <citation type="submission" date="2018-05" db="EMBL/GenBank/DDBJ databases">
        <authorList>
            <person name="Lanie J.A."/>
            <person name="Ng W.-L."/>
            <person name="Kazmierczak K.M."/>
            <person name="Andrzejewski T.M."/>
            <person name="Davidsen T.M."/>
            <person name="Wayne K.J."/>
            <person name="Tettelin H."/>
            <person name="Glass J.I."/>
            <person name="Rusch D."/>
            <person name="Podicherti R."/>
            <person name="Tsui H.-C.T."/>
            <person name="Winkler M.E."/>
        </authorList>
    </citation>
    <scope>NUCLEOTIDE SEQUENCE</scope>
</reference>
<proteinExistence type="predicted"/>
<accession>A0A382CA81</accession>
<organism evidence="7">
    <name type="scientific">marine metagenome</name>
    <dbReference type="NCBI Taxonomy" id="408172"/>
    <lineage>
        <taxon>unclassified sequences</taxon>
        <taxon>metagenomes</taxon>
        <taxon>ecological metagenomes</taxon>
    </lineage>
</organism>
<dbReference type="AlphaFoldDB" id="A0A382CA81"/>
<dbReference type="EMBL" id="UINC01033394">
    <property type="protein sequence ID" value="SVB22611.1"/>
    <property type="molecule type" value="Genomic_DNA"/>
</dbReference>
<keyword evidence="6" id="KW-0961">Cell wall biogenesis/degradation</keyword>
<dbReference type="InterPro" id="IPR004391">
    <property type="entry name" value="Glu_race"/>
</dbReference>
<dbReference type="GO" id="GO:0008881">
    <property type="term" value="F:glutamate racemase activity"/>
    <property type="evidence" value="ECO:0007669"/>
    <property type="project" value="UniProtKB-EC"/>
</dbReference>
<dbReference type="GO" id="GO:0071555">
    <property type="term" value="P:cell wall organization"/>
    <property type="evidence" value="ECO:0007669"/>
    <property type="project" value="UniProtKB-KW"/>
</dbReference>
<keyword evidence="4" id="KW-0573">Peptidoglycan synthesis</keyword>
<dbReference type="EC" id="5.1.1.3" evidence="2"/>
<name>A0A382CA81_9ZZZZ</name>
<evidence type="ECO:0000256" key="4">
    <source>
        <dbReference type="ARBA" id="ARBA00022984"/>
    </source>
</evidence>
<evidence type="ECO:0000256" key="1">
    <source>
        <dbReference type="ARBA" id="ARBA00001602"/>
    </source>
</evidence>
<dbReference type="InterPro" id="IPR015942">
    <property type="entry name" value="Asp/Glu/hydantoin_racemase"/>
</dbReference>
<dbReference type="GO" id="GO:0008360">
    <property type="term" value="P:regulation of cell shape"/>
    <property type="evidence" value="ECO:0007669"/>
    <property type="project" value="UniProtKB-KW"/>
</dbReference>
<dbReference type="PROSITE" id="PS00923">
    <property type="entry name" value="ASP_GLU_RACEMASE_1"/>
    <property type="match status" value="1"/>
</dbReference>
<gene>
    <name evidence="7" type="ORF">METZ01_LOCUS175465</name>
</gene>
<evidence type="ECO:0000256" key="3">
    <source>
        <dbReference type="ARBA" id="ARBA00022960"/>
    </source>
</evidence>
<dbReference type="GO" id="GO:0009252">
    <property type="term" value="P:peptidoglycan biosynthetic process"/>
    <property type="evidence" value="ECO:0007669"/>
    <property type="project" value="UniProtKB-KW"/>
</dbReference>
<dbReference type="SUPFAM" id="SSF53681">
    <property type="entry name" value="Aspartate/glutamate racemase"/>
    <property type="match status" value="2"/>
</dbReference>
<dbReference type="Gene3D" id="3.40.50.1860">
    <property type="match status" value="2"/>
</dbReference>
<keyword evidence="5" id="KW-0413">Isomerase</keyword>
<evidence type="ECO:0000256" key="5">
    <source>
        <dbReference type="ARBA" id="ARBA00023235"/>
    </source>
</evidence>
<dbReference type="InterPro" id="IPR018187">
    <property type="entry name" value="Asp/Glu_racemase_AS_1"/>
</dbReference>
<comment type="catalytic activity">
    <reaction evidence="1">
        <text>L-glutamate = D-glutamate</text>
        <dbReference type="Rhea" id="RHEA:12813"/>
        <dbReference type="ChEBI" id="CHEBI:29985"/>
        <dbReference type="ChEBI" id="CHEBI:29986"/>
        <dbReference type="EC" id="5.1.1.3"/>
    </reaction>
</comment>
<evidence type="ECO:0000256" key="2">
    <source>
        <dbReference type="ARBA" id="ARBA00013090"/>
    </source>
</evidence>
<protein>
    <recommendedName>
        <fullName evidence="2">glutamate racemase</fullName>
        <ecNumber evidence="2">5.1.1.3</ecNumber>
    </recommendedName>
</protein>
<dbReference type="PANTHER" id="PTHR21198:SF2">
    <property type="entry name" value="GLUTAMATE RACEMASE"/>
    <property type="match status" value="1"/>
</dbReference>